<comment type="caution">
    <text evidence="3">The sequence shown here is derived from an EMBL/GenBank/DDBJ whole genome shotgun (WGS) entry which is preliminary data.</text>
</comment>
<evidence type="ECO:0000313" key="4">
    <source>
        <dbReference type="Proteomes" id="UP000822688"/>
    </source>
</evidence>
<reference evidence="3" key="1">
    <citation type="submission" date="2020-06" db="EMBL/GenBank/DDBJ databases">
        <title>WGS assembly of Ceratodon purpureus strain R40.</title>
        <authorList>
            <person name="Carey S.B."/>
            <person name="Jenkins J."/>
            <person name="Shu S."/>
            <person name="Lovell J.T."/>
            <person name="Sreedasyam A."/>
            <person name="Maumus F."/>
            <person name="Tiley G.P."/>
            <person name="Fernandez-Pozo N."/>
            <person name="Barry K."/>
            <person name="Chen C."/>
            <person name="Wang M."/>
            <person name="Lipzen A."/>
            <person name="Daum C."/>
            <person name="Saski C.A."/>
            <person name="Payton A.C."/>
            <person name="Mcbreen J.C."/>
            <person name="Conrad R.E."/>
            <person name="Kollar L.M."/>
            <person name="Olsson S."/>
            <person name="Huttunen S."/>
            <person name="Landis J.B."/>
            <person name="Wickett N.J."/>
            <person name="Johnson M.G."/>
            <person name="Rensing S.A."/>
            <person name="Grimwood J."/>
            <person name="Schmutz J."/>
            <person name="Mcdaniel S.F."/>
        </authorList>
    </citation>
    <scope>NUCLEOTIDE SEQUENCE</scope>
    <source>
        <strain evidence="3">R40</strain>
    </source>
</reference>
<feature type="region of interest" description="Disordered" evidence="1">
    <location>
        <begin position="259"/>
        <end position="284"/>
    </location>
</feature>
<feature type="transmembrane region" description="Helical" evidence="2">
    <location>
        <begin position="105"/>
        <end position="124"/>
    </location>
</feature>
<dbReference type="AlphaFoldDB" id="A0A8T0J5T3"/>
<evidence type="ECO:0000313" key="3">
    <source>
        <dbReference type="EMBL" id="KAG0590181.1"/>
    </source>
</evidence>
<dbReference type="Proteomes" id="UP000822688">
    <property type="component" value="Chromosome 1"/>
</dbReference>
<protein>
    <submittedName>
        <fullName evidence="3">Uncharacterized protein</fullName>
    </submittedName>
</protein>
<keyword evidence="2" id="KW-1133">Transmembrane helix</keyword>
<keyword evidence="2" id="KW-0812">Transmembrane</keyword>
<sequence length="284" mass="29321">MRFACNRNSSCAIHRADCCLEATTVFLKALANFWDYRANRSQLLEMEEGGLRSSAPCASSAEIAEQENERGLGELHDRVNILKRGNARNREEAAGARGVPPMVPAMVASFAMGAAVAVAVFLPLSRGAGAHERAPPPPPPVPLPPPLPPPPPVFLTPPPPPPIGSGATNGSSATNGLLGLLGLGASIFAASKVVGGSLERVGGSLERASKVTGDSLERASKVIGGPLGTVRVGHVEDMRPREIGESLFGRGRIGDVLSSVRIGSSPSSPPSPSPATPAARALFR</sequence>
<keyword evidence="2" id="KW-0472">Membrane</keyword>
<feature type="compositionally biased region" description="Pro residues" evidence="1">
    <location>
        <begin position="135"/>
        <end position="163"/>
    </location>
</feature>
<keyword evidence="4" id="KW-1185">Reference proteome</keyword>
<evidence type="ECO:0000256" key="1">
    <source>
        <dbReference type="SAM" id="MobiDB-lite"/>
    </source>
</evidence>
<proteinExistence type="predicted"/>
<gene>
    <name evidence="3" type="ORF">KC19_1G078700</name>
</gene>
<organism evidence="3 4">
    <name type="scientific">Ceratodon purpureus</name>
    <name type="common">Fire moss</name>
    <name type="synonym">Dicranum purpureum</name>
    <dbReference type="NCBI Taxonomy" id="3225"/>
    <lineage>
        <taxon>Eukaryota</taxon>
        <taxon>Viridiplantae</taxon>
        <taxon>Streptophyta</taxon>
        <taxon>Embryophyta</taxon>
        <taxon>Bryophyta</taxon>
        <taxon>Bryophytina</taxon>
        <taxon>Bryopsida</taxon>
        <taxon>Dicranidae</taxon>
        <taxon>Pseudoditrichales</taxon>
        <taxon>Ditrichaceae</taxon>
        <taxon>Ceratodon</taxon>
    </lineage>
</organism>
<name>A0A8T0J5T3_CERPU</name>
<evidence type="ECO:0000256" key="2">
    <source>
        <dbReference type="SAM" id="Phobius"/>
    </source>
</evidence>
<dbReference type="EMBL" id="CM026421">
    <property type="protein sequence ID" value="KAG0590181.1"/>
    <property type="molecule type" value="Genomic_DNA"/>
</dbReference>
<accession>A0A8T0J5T3</accession>
<feature type="region of interest" description="Disordered" evidence="1">
    <location>
        <begin position="130"/>
        <end position="170"/>
    </location>
</feature>